<dbReference type="EMBL" id="CP015583">
    <property type="protein sequence ID" value="APT56461.1"/>
    <property type="molecule type" value="Genomic_DNA"/>
</dbReference>
<dbReference type="KEGG" id="rgi:RGI145_04430"/>
<evidence type="ECO:0000313" key="5">
    <source>
        <dbReference type="Proteomes" id="UP001258945"/>
    </source>
</evidence>
<dbReference type="Proteomes" id="UP001258945">
    <property type="component" value="Unassembled WGS sequence"/>
</dbReference>
<organism evidence="2 4">
    <name type="scientific">Roseomonas gilardii</name>
    <dbReference type="NCBI Taxonomy" id="257708"/>
    <lineage>
        <taxon>Bacteria</taxon>
        <taxon>Pseudomonadati</taxon>
        <taxon>Pseudomonadota</taxon>
        <taxon>Alphaproteobacteria</taxon>
        <taxon>Acetobacterales</taxon>
        <taxon>Roseomonadaceae</taxon>
        <taxon>Roseomonas</taxon>
    </lineage>
</organism>
<dbReference type="EMBL" id="JAVVDO010000024">
    <property type="protein sequence ID" value="MDT8332278.1"/>
    <property type="molecule type" value="Genomic_DNA"/>
</dbReference>
<feature type="transmembrane region" description="Helical" evidence="1">
    <location>
        <begin position="63"/>
        <end position="85"/>
    </location>
</feature>
<dbReference type="Proteomes" id="UP000185494">
    <property type="component" value="Chromosome 1"/>
</dbReference>
<dbReference type="Pfam" id="PF11003">
    <property type="entry name" value="DUF2842"/>
    <property type="match status" value="1"/>
</dbReference>
<sequence length="88" mass="9408">MSGAGSVRLPALEIGPALGHCLCIMTLRAAFATITGLLGFALYVGVVVALGDRVLGLHWLLQALYYLVAGLAWAFPAAWLMRWAARRP</sequence>
<evidence type="ECO:0000313" key="2">
    <source>
        <dbReference type="EMBL" id="APT56461.1"/>
    </source>
</evidence>
<evidence type="ECO:0000256" key="1">
    <source>
        <dbReference type="SAM" id="Phobius"/>
    </source>
</evidence>
<keyword evidence="1" id="KW-1133">Transmembrane helix</keyword>
<keyword evidence="1" id="KW-0472">Membrane</keyword>
<dbReference type="AlphaFoldDB" id="A0A1L7ACI6"/>
<accession>A0A1L7ACI6</accession>
<evidence type="ECO:0000313" key="3">
    <source>
        <dbReference type="EMBL" id="MDT8332278.1"/>
    </source>
</evidence>
<dbReference type="STRING" id="257708.RGI145_04430"/>
<proteinExistence type="predicted"/>
<protein>
    <submittedName>
        <fullName evidence="3">DUF2842 domain-containing protein</fullName>
    </submittedName>
</protein>
<feature type="transmembrane region" description="Helical" evidence="1">
    <location>
        <begin position="29"/>
        <end position="51"/>
    </location>
</feature>
<evidence type="ECO:0000313" key="4">
    <source>
        <dbReference type="Proteomes" id="UP000185494"/>
    </source>
</evidence>
<dbReference type="RefSeq" id="WP_075797406.1">
    <property type="nucleotide sequence ID" value="NZ_CP015583.1"/>
</dbReference>
<keyword evidence="1" id="KW-0812">Transmembrane</keyword>
<dbReference type="InterPro" id="IPR021265">
    <property type="entry name" value="DUF2842"/>
</dbReference>
<reference evidence="3" key="3">
    <citation type="submission" date="2023-09" db="EMBL/GenBank/DDBJ databases">
        <authorList>
            <person name="Schober I."/>
            <person name="Bunk B."/>
        </authorList>
    </citation>
    <scope>NUCLEOTIDE SEQUENCE</scope>
    <source>
        <strain evidence="3">DSM 103800</strain>
    </source>
</reference>
<reference evidence="2 4" key="1">
    <citation type="submission" date="2016-05" db="EMBL/GenBank/DDBJ databases">
        <title>Complete Genome and Methylome Analysis of Psychrotrophic Bacterial Isolates from Antarctic Lake Untersee.</title>
        <authorList>
            <person name="Fomenkov A."/>
            <person name="Akimov V.N."/>
            <person name="Vasilyeva L.V."/>
            <person name="Andersen D."/>
            <person name="Vincze T."/>
            <person name="Roberts R.J."/>
        </authorList>
    </citation>
    <scope>NUCLEOTIDE SEQUENCE [LARGE SCALE GENOMIC DNA]</scope>
    <source>
        <strain evidence="2 4">U14-5</strain>
    </source>
</reference>
<keyword evidence="5" id="KW-1185">Reference proteome</keyword>
<name>A0A1L7ACI6_9PROT</name>
<gene>
    <name evidence="2" type="ORF">RGI145_04430</name>
    <name evidence="3" type="ORF">RQ831_14545</name>
</gene>
<reference evidence="3 5" key="2">
    <citation type="journal article" date="2019" name="Microb. Pathog.">
        <title>Comparison of VITEK 2, MALDI-TOF MS, 16S rRNA gene sequencing, and whole-genome sequencing for identification of Roseomonas mucosa.</title>
        <authorList>
            <person name="Rudolph W.W."/>
            <person name="Gunzer F."/>
            <person name="Trauth M."/>
            <person name="Bunk B."/>
            <person name="Bigge R."/>
            <person name="Schrottner P."/>
        </authorList>
    </citation>
    <scope>NUCLEOTIDE SEQUENCE [LARGE SCALE GENOMIC DNA]</scope>
    <source>
        <strain evidence="3 5">DSM 103800</strain>
    </source>
</reference>